<feature type="compositionally biased region" description="Acidic residues" evidence="1">
    <location>
        <begin position="20"/>
        <end position="36"/>
    </location>
</feature>
<dbReference type="InterPro" id="IPR046815">
    <property type="entry name" value="P2RX7_C"/>
</dbReference>
<evidence type="ECO:0000259" key="2">
    <source>
        <dbReference type="Pfam" id="PF20478"/>
    </source>
</evidence>
<organism evidence="3 4">
    <name type="scientific">Oryzias javanicus</name>
    <name type="common">Javanese ricefish</name>
    <name type="synonym">Aplocheilus javanicus</name>
    <dbReference type="NCBI Taxonomy" id="123683"/>
    <lineage>
        <taxon>Eukaryota</taxon>
        <taxon>Metazoa</taxon>
        <taxon>Chordata</taxon>
        <taxon>Craniata</taxon>
        <taxon>Vertebrata</taxon>
        <taxon>Euteleostomi</taxon>
        <taxon>Actinopterygii</taxon>
        <taxon>Neopterygii</taxon>
        <taxon>Teleostei</taxon>
        <taxon>Neoteleostei</taxon>
        <taxon>Acanthomorphata</taxon>
        <taxon>Ovalentaria</taxon>
        <taxon>Atherinomorphae</taxon>
        <taxon>Beloniformes</taxon>
        <taxon>Adrianichthyidae</taxon>
        <taxon>Oryziinae</taxon>
        <taxon>Oryzias</taxon>
    </lineage>
</organism>
<dbReference type="AlphaFoldDB" id="A0A3S2PC41"/>
<feature type="domain" description="P2X purinoreceptor 7 intracellular" evidence="2">
    <location>
        <begin position="62"/>
        <end position="200"/>
    </location>
</feature>
<keyword evidence="4" id="KW-1185">Reference proteome</keyword>
<dbReference type="EMBL" id="CM012458">
    <property type="protein sequence ID" value="RVE57498.1"/>
    <property type="molecule type" value="Genomic_DNA"/>
</dbReference>
<accession>A0A3S2PC41</accession>
<name>A0A3S2PC41_ORYJA</name>
<reference evidence="3 4" key="2">
    <citation type="submission" date="2019-01" db="EMBL/GenBank/DDBJ databases">
        <title>A chromosome length genome reference of the Java medaka (oryzias javanicus).</title>
        <authorList>
            <person name="Herpin A."/>
            <person name="Takehana Y."/>
            <person name="Naruse K."/>
            <person name="Ansai S."/>
            <person name="Kawaguchi M."/>
        </authorList>
    </citation>
    <scope>NUCLEOTIDE SEQUENCE [LARGE SCALE GENOMIC DNA]</scope>
    <source>
        <strain evidence="3">RS831</strain>
        <tissue evidence="3">Whole body</tissue>
    </source>
</reference>
<proteinExistence type="predicted"/>
<feature type="region of interest" description="Disordered" evidence="1">
    <location>
        <begin position="1"/>
        <end position="39"/>
    </location>
</feature>
<protein>
    <recommendedName>
        <fullName evidence="2">P2X purinoreceptor 7 intracellular domain-containing protein</fullName>
    </recommendedName>
</protein>
<dbReference type="Proteomes" id="UP000283210">
    <property type="component" value="Chromosome 22"/>
</dbReference>
<dbReference type="PANTHER" id="PTHR36981:SF1">
    <property type="entry name" value="P2X PURINORECEPTOR 7 INTRACELLULAR DOMAIN-CONTAINING PROTEIN"/>
    <property type="match status" value="1"/>
</dbReference>
<dbReference type="OrthoDB" id="9898867at2759"/>
<evidence type="ECO:0000313" key="4">
    <source>
        <dbReference type="Proteomes" id="UP000283210"/>
    </source>
</evidence>
<reference evidence="3 4" key="1">
    <citation type="submission" date="2018-11" db="EMBL/GenBank/DDBJ databases">
        <authorList>
            <person name="Lopez-Roques C."/>
            <person name="Donnadieu C."/>
            <person name="Bouchez O."/>
            <person name="Klopp C."/>
            <person name="Cabau C."/>
            <person name="Zahm M."/>
        </authorList>
    </citation>
    <scope>NUCLEOTIDE SEQUENCE [LARGE SCALE GENOMIC DNA]</scope>
    <source>
        <strain evidence="3">RS831</strain>
        <tissue evidence="3">Whole body</tissue>
    </source>
</reference>
<dbReference type="PANTHER" id="PTHR36981">
    <property type="entry name" value="ZGC:195170"/>
    <property type="match status" value="1"/>
</dbReference>
<evidence type="ECO:0000313" key="3">
    <source>
        <dbReference type="EMBL" id="RVE57498.1"/>
    </source>
</evidence>
<dbReference type="Pfam" id="PF20478">
    <property type="entry name" value="P2RX7_C"/>
    <property type="match status" value="1"/>
</dbReference>
<sequence length="206" mass="23148">MASTDSLAESDATISISDFSSDEEKDEEESCGDDESLVQPYRFEPFCESEEDVAESSSDADDDSQHEDSARLQNTAWCQCQCCAVMPLVVECICCHEIEEVQGEMLRSGVNASCITEVDSFQTCCLNPDVLRVAYYAYIDNHGRLEETTPHERYRYIAYRQFVRLCWGHLGRAVRVTLPSCAVNKIRSTFPAPTGQYVGFLYPALD</sequence>
<gene>
    <name evidence="3" type="ORF">OJAV_G00217100</name>
</gene>
<evidence type="ECO:0000256" key="1">
    <source>
        <dbReference type="SAM" id="MobiDB-lite"/>
    </source>
</evidence>